<dbReference type="InterPro" id="IPR007160">
    <property type="entry name" value="DUF362"/>
</dbReference>
<accession>A0A1I3DTJ0</accession>
<proteinExistence type="predicted"/>
<evidence type="ECO:0000313" key="3">
    <source>
        <dbReference type="Proteomes" id="UP000199287"/>
    </source>
</evidence>
<dbReference type="Pfam" id="PF04015">
    <property type="entry name" value="DUF362"/>
    <property type="match status" value="1"/>
</dbReference>
<name>A0A1I3DTJ0_9FIRM</name>
<gene>
    <name evidence="2" type="ORF">SAMN05192551_104100</name>
</gene>
<evidence type="ECO:0000259" key="1">
    <source>
        <dbReference type="Pfam" id="PF04015"/>
    </source>
</evidence>
<reference evidence="3" key="1">
    <citation type="submission" date="2016-10" db="EMBL/GenBank/DDBJ databases">
        <authorList>
            <person name="Varghese N."/>
            <person name="Submissions S."/>
        </authorList>
    </citation>
    <scope>NUCLEOTIDE SEQUENCE [LARGE SCALE GENOMIC DNA]</scope>
    <source>
        <strain evidence="3">Z-7934</strain>
    </source>
</reference>
<dbReference type="STRING" id="69895.SAMN05192551_104100"/>
<dbReference type="AlphaFoldDB" id="A0A1I3DTJ0"/>
<protein>
    <submittedName>
        <fullName evidence="2">Uncharacterized conserved protein, DUF362 family</fullName>
    </submittedName>
</protein>
<keyword evidence="3" id="KW-1185">Reference proteome</keyword>
<organism evidence="2 3">
    <name type="scientific">Tindallia magadiensis</name>
    <dbReference type="NCBI Taxonomy" id="69895"/>
    <lineage>
        <taxon>Bacteria</taxon>
        <taxon>Bacillati</taxon>
        <taxon>Bacillota</taxon>
        <taxon>Clostridia</taxon>
        <taxon>Peptostreptococcales</taxon>
        <taxon>Tindalliaceae</taxon>
        <taxon>Tindallia</taxon>
    </lineage>
</organism>
<feature type="domain" description="DUF362" evidence="1">
    <location>
        <begin position="37"/>
        <end position="229"/>
    </location>
</feature>
<dbReference type="EMBL" id="FOQA01000004">
    <property type="protein sequence ID" value="SFH89869.1"/>
    <property type="molecule type" value="Genomic_DNA"/>
</dbReference>
<dbReference type="RefSeq" id="WP_093371495.1">
    <property type="nucleotide sequence ID" value="NZ_FOQA01000004.1"/>
</dbReference>
<evidence type="ECO:0000313" key="2">
    <source>
        <dbReference type="EMBL" id="SFH89869.1"/>
    </source>
</evidence>
<sequence>MKINEILIHHGDDMKEMAKRLLKYSKVEKEIGKDFHVGIKPNLVEAKPASTGATTHVELVETVVDFLKEIGIQKITIMEGSWVGDSTEDAFLVCGYKKLAQEKGVELIDLKTDSYETKKSHEGDLEVCKAPLKVDYLINMPVMKGHCQTGITCALKNMKGCIPDFEKRRYHQMGLHGPIAAVNTILKPDLILVDAMNGDLTYEGGGTPVPMDRIFLAKDPVLTDAWAAKTMGWSLDEIPYIRIAEKLGVGSSNIRDAVISEFGKATRKIDPTTLRGEAKDYGEFVDEGDACSACYATLLYALKRLDEEGKLVTIVENIKIGQGYKGLSFPGIGIGDCTSGCSKSLSGCPPEAGAILKFLKNEDPKAASEEE</sequence>
<dbReference type="OrthoDB" id="9785671at2"/>
<dbReference type="Proteomes" id="UP000199287">
    <property type="component" value="Unassembled WGS sequence"/>
</dbReference>